<protein>
    <submittedName>
        <fullName evidence="2">Uncharacterized protein</fullName>
    </submittedName>
</protein>
<organism evidence="2 3">
    <name type="scientific">Ajellomyces capsulatus</name>
    <name type="common">Darling's disease fungus</name>
    <name type="synonym">Histoplasma capsulatum</name>
    <dbReference type="NCBI Taxonomy" id="5037"/>
    <lineage>
        <taxon>Eukaryota</taxon>
        <taxon>Fungi</taxon>
        <taxon>Dikarya</taxon>
        <taxon>Ascomycota</taxon>
        <taxon>Pezizomycotina</taxon>
        <taxon>Eurotiomycetes</taxon>
        <taxon>Eurotiomycetidae</taxon>
        <taxon>Onygenales</taxon>
        <taxon>Ajellomycetaceae</taxon>
        <taxon>Histoplasma</taxon>
    </lineage>
</organism>
<keyword evidence="1" id="KW-0472">Membrane</keyword>
<dbReference type="EMBL" id="JAEVHI010000002">
    <property type="protein sequence ID" value="KAG5298932.1"/>
    <property type="molecule type" value="Genomic_DNA"/>
</dbReference>
<accession>A0A8H7YZD8</accession>
<dbReference type="VEuPathDB" id="FungiDB:I7I52_09072"/>
<comment type="caution">
    <text evidence="2">The sequence shown here is derived from an EMBL/GenBank/DDBJ whole genome shotgun (WGS) entry which is preliminary data.</text>
</comment>
<feature type="transmembrane region" description="Helical" evidence="1">
    <location>
        <begin position="6"/>
        <end position="24"/>
    </location>
</feature>
<sequence>MLADRHVSFPLFSAFIFFSIRVGAFRRHKSSTILIHLRTSESDFLSSMADECSPDSQSNRFATSKQRVFSSGQKASYLPAKCWVSSPSTNKIKLVCNGLTCA</sequence>
<keyword evidence="1" id="KW-1133">Transmembrane helix</keyword>
<dbReference type="AlphaFoldDB" id="A0A8H7YZD8"/>
<keyword evidence="1" id="KW-0812">Transmembrane</keyword>
<evidence type="ECO:0000313" key="2">
    <source>
        <dbReference type="EMBL" id="KAG5298932.1"/>
    </source>
</evidence>
<dbReference type="Proteomes" id="UP000670092">
    <property type="component" value="Unassembled WGS sequence"/>
</dbReference>
<name>A0A8H7YZD8_AJECA</name>
<evidence type="ECO:0000256" key="1">
    <source>
        <dbReference type="SAM" id="Phobius"/>
    </source>
</evidence>
<reference evidence="2 3" key="1">
    <citation type="submission" date="2021-01" db="EMBL/GenBank/DDBJ databases">
        <title>Chromosome-level genome assembly of a human fungal pathogen reveals clustering of transcriptionally co-regulated genes.</title>
        <authorList>
            <person name="Voorhies M."/>
            <person name="Cohen S."/>
            <person name="Shea T.P."/>
            <person name="Petrus S."/>
            <person name="Munoz J.F."/>
            <person name="Poplawski S."/>
            <person name="Goldman W.E."/>
            <person name="Michael T."/>
            <person name="Cuomo C.A."/>
            <person name="Sil A."/>
            <person name="Beyhan S."/>
        </authorList>
    </citation>
    <scope>NUCLEOTIDE SEQUENCE [LARGE SCALE GENOMIC DNA]</scope>
    <source>
        <strain evidence="2 3">G184AR</strain>
    </source>
</reference>
<evidence type="ECO:0000313" key="3">
    <source>
        <dbReference type="Proteomes" id="UP000670092"/>
    </source>
</evidence>
<proteinExistence type="predicted"/>
<gene>
    <name evidence="2" type="ORF">I7I52_09072</name>
</gene>